<accession>A0A816N995</accession>
<proteinExistence type="predicted"/>
<dbReference type="PANTHER" id="PTHR31132:SF22">
    <property type="entry name" value="DUF4057 DOMAIN-CONTAINING PROTEIN"/>
    <property type="match status" value="1"/>
</dbReference>
<feature type="region of interest" description="Disordered" evidence="1">
    <location>
        <begin position="1"/>
        <end position="59"/>
    </location>
</feature>
<feature type="region of interest" description="Disordered" evidence="1">
    <location>
        <begin position="127"/>
        <end position="194"/>
    </location>
</feature>
<reference evidence="3" key="1">
    <citation type="submission" date="2021-01" db="EMBL/GenBank/DDBJ databases">
        <authorList>
            <consortium name="Genoscope - CEA"/>
            <person name="William W."/>
        </authorList>
    </citation>
    <scope>NUCLEOTIDE SEQUENCE</scope>
</reference>
<evidence type="ECO:0000313" key="3">
    <source>
        <dbReference type="EMBL" id="CAF2032810.1"/>
    </source>
</evidence>
<dbReference type="AlphaFoldDB" id="A0A816N995"/>
<feature type="compositionally biased region" description="Polar residues" evidence="1">
    <location>
        <begin position="10"/>
        <end position="20"/>
    </location>
</feature>
<dbReference type="Pfam" id="PF13266">
    <property type="entry name" value="DUF4057"/>
    <property type="match status" value="1"/>
</dbReference>
<name>A0A816N995_BRANA</name>
<dbReference type="InterPro" id="IPR025131">
    <property type="entry name" value="DUF4057"/>
</dbReference>
<feature type="compositionally biased region" description="Polar residues" evidence="1">
    <location>
        <begin position="165"/>
        <end position="182"/>
    </location>
</feature>
<feature type="domain" description="DUF4057" evidence="2">
    <location>
        <begin position="38"/>
        <end position="249"/>
    </location>
</feature>
<sequence>MERRTPVRKPNTSDLLSWSETPPPPPHHSQTPPNTGRIAQMNGSGIFAHDPKDASESDATTGLRYYQVLTPVRERAKVGADGNVSPKKPTTLTEVAKQRKLSGNLLTEAELKSKKQISSAKMEEISGHNIFGPPTEIQPPRSLAAAQQKARRGNRDMGEPAPRNLRTSVKVSNPAGGQSNILFSEEPEVKTSKKIHDQKFQELGAGEKQLSSAKLREMSGNNIFADGKAESRDYFGGVKKPPGGESSISLV</sequence>
<evidence type="ECO:0000259" key="2">
    <source>
        <dbReference type="Pfam" id="PF13266"/>
    </source>
</evidence>
<organism evidence="3">
    <name type="scientific">Brassica napus</name>
    <name type="common">Rape</name>
    <dbReference type="NCBI Taxonomy" id="3708"/>
    <lineage>
        <taxon>Eukaryota</taxon>
        <taxon>Viridiplantae</taxon>
        <taxon>Streptophyta</taxon>
        <taxon>Embryophyta</taxon>
        <taxon>Tracheophyta</taxon>
        <taxon>Spermatophyta</taxon>
        <taxon>Magnoliopsida</taxon>
        <taxon>eudicotyledons</taxon>
        <taxon>Gunneridae</taxon>
        <taxon>Pentapetalae</taxon>
        <taxon>rosids</taxon>
        <taxon>malvids</taxon>
        <taxon>Brassicales</taxon>
        <taxon>Brassicaceae</taxon>
        <taxon>Brassiceae</taxon>
        <taxon>Brassica</taxon>
    </lineage>
</organism>
<dbReference type="Proteomes" id="UP001295469">
    <property type="component" value="Chromosome C07"/>
</dbReference>
<feature type="region of interest" description="Disordered" evidence="1">
    <location>
        <begin position="232"/>
        <end position="251"/>
    </location>
</feature>
<dbReference type="PANTHER" id="PTHR31132">
    <property type="entry name" value="N-LYSINE METHYLTRANSFERASE"/>
    <property type="match status" value="1"/>
</dbReference>
<evidence type="ECO:0000256" key="1">
    <source>
        <dbReference type="SAM" id="MobiDB-lite"/>
    </source>
</evidence>
<protein>
    <submittedName>
        <fullName evidence="3">(rape) hypothetical protein</fullName>
    </submittedName>
</protein>
<dbReference type="EMBL" id="HG994371">
    <property type="protein sequence ID" value="CAF2032810.1"/>
    <property type="molecule type" value="Genomic_DNA"/>
</dbReference>
<gene>
    <name evidence="3" type="ORF">DARMORV10_C07P62830.1</name>
</gene>